<evidence type="ECO:0000313" key="11">
    <source>
        <dbReference type="Proteomes" id="UP001153069"/>
    </source>
</evidence>
<evidence type="ECO:0000256" key="4">
    <source>
        <dbReference type="ARBA" id="ARBA00022737"/>
    </source>
</evidence>
<keyword evidence="3" id="KW-0479">Metal-binding</keyword>
<sequence>MKRSISTSSLSRVSKKDAGVIKCESCCDPIKDDDAAKLACQSRHTLCGECSAVFCKSILAAGPMAITPHPKCSVCRGPIPSLSLERILKPDQLSTYLSYVAMHTLEEGERIVSCVNCRYHEVHSYEAPIFWCRACEVVHCVGCKAKLPRLMDEDEIEDSDDEEEYMSGQSAHIFHLKCSALSKEKAAFDAAIQAGAGMPCPGCGVMGRKDGMCTHMTCEGCETDWRYLCGLSVEECDKAPRRGVASSEPIYGHNEGWKTNPKRCPMYMNLIAKVDDDWDFTPDSDDDDEEEYDEEDIEEMCNDKFHRWRTLQKLHTLREELGEEKWRELHGHFTSVRHCDFDEQEIRNAANVPIFNRPEPRRSPRTRQRRSS</sequence>
<evidence type="ECO:0000313" key="10">
    <source>
        <dbReference type="EMBL" id="CAB9507992.1"/>
    </source>
</evidence>
<protein>
    <recommendedName>
        <fullName evidence="9">RING-type domain-containing protein</fullName>
    </recommendedName>
</protein>
<dbReference type="PANTHER" id="PTHR22770">
    <property type="entry name" value="UBIQUITIN CONJUGATING ENZYME 7 INTERACTING PROTEIN-RELATED"/>
    <property type="match status" value="1"/>
</dbReference>
<name>A0A9N8DS15_9STRA</name>
<dbReference type="CDD" id="cd20336">
    <property type="entry name" value="Rcat_RBR"/>
    <property type="match status" value="1"/>
</dbReference>
<evidence type="ECO:0000256" key="3">
    <source>
        <dbReference type="ARBA" id="ARBA00022723"/>
    </source>
</evidence>
<comment type="caution">
    <text evidence="10">The sequence shown here is derived from an EMBL/GenBank/DDBJ whole genome shotgun (WGS) entry which is preliminary data.</text>
</comment>
<gene>
    <name evidence="10" type="ORF">SEMRO_328_G118560.1</name>
</gene>
<dbReference type="GO" id="GO:0008270">
    <property type="term" value="F:zinc ion binding"/>
    <property type="evidence" value="ECO:0007669"/>
    <property type="project" value="UniProtKB-KW"/>
</dbReference>
<feature type="domain" description="RING-type" evidence="9">
    <location>
        <begin position="19"/>
        <end position="257"/>
    </location>
</feature>
<feature type="region of interest" description="Disordered" evidence="8">
    <location>
        <begin position="350"/>
        <end position="372"/>
    </location>
</feature>
<dbReference type="Gene3D" id="1.20.120.1750">
    <property type="match status" value="1"/>
</dbReference>
<keyword evidence="11" id="KW-1185">Reference proteome</keyword>
<keyword evidence="4" id="KW-0677">Repeat</keyword>
<dbReference type="GO" id="GO:0097039">
    <property type="term" value="P:protein linear polyubiquitination"/>
    <property type="evidence" value="ECO:0007669"/>
    <property type="project" value="TreeGrafter"/>
</dbReference>
<dbReference type="GO" id="GO:0043161">
    <property type="term" value="P:proteasome-mediated ubiquitin-dependent protein catabolic process"/>
    <property type="evidence" value="ECO:0007669"/>
    <property type="project" value="TreeGrafter"/>
</dbReference>
<dbReference type="GO" id="GO:0004842">
    <property type="term" value="F:ubiquitin-protein transferase activity"/>
    <property type="evidence" value="ECO:0007669"/>
    <property type="project" value="TreeGrafter"/>
</dbReference>
<evidence type="ECO:0000256" key="6">
    <source>
        <dbReference type="ARBA" id="ARBA00022786"/>
    </source>
</evidence>
<keyword evidence="2" id="KW-0808">Transferase</keyword>
<comment type="pathway">
    <text evidence="1">Protein modification; protein ubiquitination.</text>
</comment>
<evidence type="ECO:0000256" key="7">
    <source>
        <dbReference type="ARBA" id="ARBA00022833"/>
    </source>
</evidence>
<evidence type="ECO:0000256" key="1">
    <source>
        <dbReference type="ARBA" id="ARBA00004906"/>
    </source>
</evidence>
<dbReference type="SUPFAM" id="SSF57850">
    <property type="entry name" value="RING/U-box"/>
    <property type="match status" value="1"/>
</dbReference>
<keyword evidence="5" id="KW-0863">Zinc-finger</keyword>
<reference evidence="10" key="1">
    <citation type="submission" date="2020-06" db="EMBL/GenBank/DDBJ databases">
        <authorList>
            <consortium name="Plant Systems Biology data submission"/>
        </authorList>
    </citation>
    <scope>NUCLEOTIDE SEQUENCE</scope>
    <source>
        <strain evidence="10">D6</strain>
    </source>
</reference>
<proteinExistence type="predicted"/>
<dbReference type="Proteomes" id="UP001153069">
    <property type="component" value="Unassembled WGS sequence"/>
</dbReference>
<dbReference type="GO" id="GO:0043130">
    <property type="term" value="F:ubiquitin binding"/>
    <property type="evidence" value="ECO:0007669"/>
    <property type="project" value="TreeGrafter"/>
</dbReference>
<dbReference type="PANTHER" id="PTHR22770:SF13">
    <property type="entry name" value="RING-TYPE DOMAIN-CONTAINING PROTEIN"/>
    <property type="match status" value="1"/>
</dbReference>
<dbReference type="PROSITE" id="PS51873">
    <property type="entry name" value="TRIAD"/>
    <property type="match status" value="1"/>
</dbReference>
<dbReference type="InterPro" id="IPR051628">
    <property type="entry name" value="LUBAC_E3_Ligases"/>
</dbReference>
<keyword evidence="7" id="KW-0862">Zinc</keyword>
<dbReference type="InterPro" id="IPR044066">
    <property type="entry name" value="TRIAD_supradom"/>
</dbReference>
<evidence type="ECO:0000259" key="9">
    <source>
        <dbReference type="PROSITE" id="PS51873"/>
    </source>
</evidence>
<organism evidence="10 11">
    <name type="scientific">Seminavis robusta</name>
    <dbReference type="NCBI Taxonomy" id="568900"/>
    <lineage>
        <taxon>Eukaryota</taxon>
        <taxon>Sar</taxon>
        <taxon>Stramenopiles</taxon>
        <taxon>Ochrophyta</taxon>
        <taxon>Bacillariophyta</taxon>
        <taxon>Bacillariophyceae</taxon>
        <taxon>Bacillariophycidae</taxon>
        <taxon>Naviculales</taxon>
        <taxon>Naviculaceae</taxon>
        <taxon>Seminavis</taxon>
    </lineage>
</organism>
<keyword evidence="6" id="KW-0833">Ubl conjugation pathway</keyword>
<dbReference type="AlphaFoldDB" id="A0A9N8DS15"/>
<evidence type="ECO:0000256" key="8">
    <source>
        <dbReference type="SAM" id="MobiDB-lite"/>
    </source>
</evidence>
<evidence type="ECO:0000256" key="2">
    <source>
        <dbReference type="ARBA" id="ARBA00022679"/>
    </source>
</evidence>
<dbReference type="GO" id="GO:0000151">
    <property type="term" value="C:ubiquitin ligase complex"/>
    <property type="evidence" value="ECO:0007669"/>
    <property type="project" value="TreeGrafter"/>
</dbReference>
<evidence type="ECO:0000256" key="5">
    <source>
        <dbReference type="ARBA" id="ARBA00022771"/>
    </source>
</evidence>
<feature type="compositionally biased region" description="Basic residues" evidence="8">
    <location>
        <begin position="363"/>
        <end position="372"/>
    </location>
</feature>
<dbReference type="EMBL" id="CAICTM010000327">
    <property type="protein sequence ID" value="CAB9507992.1"/>
    <property type="molecule type" value="Genomic_DNA"/>
</dbReference>
<dbReference type="OrthoDB" id="10009520at2759"/>
<accession>A0A9N8DS15</accession>